<keyword evidence="3" id="KW-1185">Reference proteome</keyword>
<dbReference type="EMBL" id="CAKOGL010000006">
    <property type="protein sequence ID" value="CAH2087460.1"/>
    <property type="molecule type" value="Genomic_DNA"/>
</dbReference>
<evidence type="ECO:0000313" key="3">
    <source>
        <dbReference type="Proteomes" id="UP001153954"/>
    </source>
</evidence>
<gene>
    <name evidence="2" type="ORF">EEDITHA_LOCUS3717</name>
</gene>
<evidence type="ECO:0000256" key="1">
    <source>
        <dbReference type="SAM" id="MobiDB-lite"/>
    </source>
</evidence>
<sequence length="115" mass="13086">MPFAIPMIWTEPTNHSSDCYFCLTDTKGITVKTKSKIKYPYLASAKRPIPHNEELRASESPQSSDLAATPETIENDTLHFDFQEAFTSNEPHLLSQGDLNDLVRDLNLSKKRQNF</sequence>
<evidence type="ECO:0000313" key="2">
    <source>
        <dbReference type="EMBL" id="CAH2087460.1"/>
    </source>
</evidence>
<comment type="caution">
    <text evidence="2">The sequence shown here is derived from an EMBL/GenBank/DDBJ whole genome shotgun (WGS) entry which is preliminary data.</text>
</comment>
<organism evidence="2 3">
    <name type="scientific">Euphydryas editha</name>
    <name type="common">Edith's checkerspot</name>
    <dbReference type="NCBI Taxonomy" id="104508"/>
    <lineage>
        <taxon>Eukaryota</taxon>
        <taxon>Metazoa</taxon>
        <taxon>Ecdysozoa</taxon>
        <taxon>Arthropoda</taxon>
        <taxon>Hexapoda</taxon>
        <taxon>Insecta</taxon>
        <taxon>Pterygota</taxon>
        <taxon>Neoptera</taxon>
        <taxon>Endopterygota</taxon>
        <taxon>Lepidoptera</taxon>
        <taxon>Glossata</taxon>
        <taxon>Ditrysia</taxon>
        <taxon>Papilionoidea</taxon>
        <taxon>Nymphalidae</taxon>
        <taxon>Nymphalinae</taxon>
        <taxon>Euphydryas</taxon>
    </lineage>
</organism>
<reference evidence="2" key="1">
    <citation type="submission" date="2022-03" db="EMBL/GenBank/DDBJ databases">
        <authorList>
            <person name="Tunstrom K."/>
        </authorList>
    </citation>
    <scope>NUCLEOTIDE SEQUENCE</scope>
</reference>
<dbReference type="Proteomes" id="UP001153954">
    <property type="component" value="Unassembled WGS sequence"/>
</dbReference>
<protein>
    <submittedName>
        <fullName evidence="2">Uncharacterized protein</fullName>
    </submittedName>
</protein>
<dbReference type="AlphaFoldDB" id="A0AAU9TK17"/>
<name>A0AAU9TK17_EUPED</name>
<proteinExistence type="predicted"/>
<feature type="region of interest" description="Disordered" evidence="1">
    <location>
        <begin position="50"/>
        <end position="70"/>
    </location>
</feature>
<accession>A0AAU9TK17</accession>